<comment type="caution">
    <text evidence="3">The sequence shown here is derived from an EMBL/GenBank/DDBJ whole genome shotgun (WGS) entry which is preliminary data.</text>
</comment>
<evidence type="ECO:0000256" key="1">
    <source>
        <dbReference type="SAM" id="MobiDB-lite"/>
    </source>
</evidence>
<feature type="domain" description="Ice-binding protein C-terminal" evidence="2">
    <location>
        <begin position="191"/>
        <end position="214"/>
    </location>
</feature>
<dbReference type="NCBIfam" id="TIGR02595">
    <property type="entry name" value="PEP_CTERM"/>
    <property type="match status" value="1"/>
</dbReference>
<sequence>MASAANVKTEQRHLALLMLSLAVGGAAIFSLGGLMRAMFLPSDVAAAVRQGAMASNSALAAPEMFGTGRMLNGGTGRPIGSAYRPLGSPDAAGQPAGVAPPSVGQGTESAPDGGVNGQQFALGSPSAFGPAGNGNGAPGGSNGGAAGGGGSSGGGTLPGTVGVEPTPTGSDTNVNNPGGGDGGVTPTEPLPEPETWAMMTAGLAVAGWLARRKRRQAAAA</sequence>
<reference evidence="4" key="1">
    <citation type="journal article" date="2019" name="Int. J. Syst. Evol. Microbiol.">
        <title>The Global Catalogue of Microorganisms (GCM) 10K type strain sequencing project: providing services to taxonomists for standard genome sequencing and annotation.</title>
        <authorList>
            <consortium name="The Broad Institute Genomics Platform"/>
            <consortium name="The Broad Institute Genome Sequencing Center for Infectious Disease"/>
            <person name="Wu L."/>
            <person name="Ma J."/>
        </authorList>
    </citation>
    <scope>NUCLEOTIDE SEQUENCE [LARGE SCALE GENOMIC DNA]</scope>
    <source>
        <strain evidence="4">CCM 7491</strain>
    </source>
</reference>
<keyword evidence="4" id="KW-1185">Reference proteome</keyword>
<evidence type="ECO:0000313" key="3">
    <source>
        <dbReference type="EMBL" id="MFC3441625.1"/>
    </source>
</evidence>
<dbReference type="EMBL" id="JBHRVU010000004">
    <property type="protein sequence ID" value="MFC3441625.1"/>
    <property type="molecule type" value="Genomic_DNA"/>
</dbReference>
<proteinExistence type="predicted"/>
<dbReference type="Proteomes" id="UP001595681">
    <property type="component" value="Unassembled WGS sequence"/>
</dbReference>
<name>A0ABV7NF36_9SPHN</name>
<feature type="compositionally biased region" description="Low complexity" evidence="1">
    <location>
        <begin position="158"/>
        <end position="176"/>
    </location>
</feature>
<evidence type="ECO:0000259" key="2">
    <source>
        <dbReference type="Pfam" id="PF07589"/>
    </source>
</evidence>
<feature type="region of interest" description="Disordered" evidence="1">
    <location>
        <begin position="76"/>
        <end position="193"/>
    </location>
</feature>
<evidence type="ECO:0000313" key="4">
    <source>
        <dbReference type="Proteomes" id="UP001595681"/>
    </source>
</evidence>
<accession>A0ABV7NF36</accession>
<protein>
    <submittedName>
        <fullName evidence="3">PEP-CTERM sorting domain-containing protein</fullName>
    </submittedName>
</protein>
<dbReference type="RefSeq" id="WP_380795536.1">
    <property type="nucleotide sequence ID" value="NZ_JBHRVU010000004.1"/>
</dbReference>
<organism evidence="3 4">
    <name type="scientific">Sphingobium rhizovicinum</name>
    <dbReference type="NCBI Taxonomy" id="432308"/>
    <lineage>
        <taxon>Bacteria</taxon>
        <taxon>Pseudomonadati</taxon>
        <taxon>Pseudomonadota</taxon>
        <taxon>Alphaproteobacteria</taxon>
        <taxon>Sphingomonadales</taxon>
        <taxon>Sphingomonadaceae</taxon>
        <taxon>Sphingobium</taxon>
    </lineage>
</organism>
<dbReference type="InterPro" id="IPR013424">
    <property type="entry name" value="Ice-binding_C"/>
</dbReference>
<gene>
    <name evidence="3" type="ORF">ACFOKF_10580</name>
</gene>
<dbReference type="Pfam" id="PF07589">
    <property type="entry name" value="PEP-CTERM"/>
    <property type="match status" value="1"/>
</dbReference>
<feature type="compositionally biased region" description="Gly residues" evidence="1">
    <location>
        <begin position="131"/>
        <end position="157"/>
    </location>
</feature>